<gene>
    <name evidence="2" type="ORF">GOBAR_AA28722</name>
</gene>
<evidence type="ECO:0000256" key="1">
    <source>
        <dbReference type="SAM" id="MobiDB-lite"/>
    </source>
</evidence>
<dbReference type="Proteomes" id="UP000239757">
    <property type="component" value="Unassembled WGS sequence"/>
</dbReference>
<feature type="region of interest" description="Disordered" evidence="1">
    <location>
        <begin position="75"/>
        <end position="118"/>
    </location>
</feature>
<evidence type="ECO:0000313" key="3">
    <source>
        <dbReference type="Proteomes" id="UP000239757"/>
    </source>
</evidence>
<reference evidence="2 3" key="1">
    <citation type="submission" date="2015-01" db="EMBL/GenBank/DDBJ databases">
        <title>Genome of allotetraploid Gossypium barbadense reveals genomic plasticity and fiber elongation in cotton evolution.</title>
        <authorList>
            <person name="Chen X."/>
            <person name="Liu X."/>
            <person name="Zhao B."/>
            <person name="Zheng H."/>
            <person name="Hu Y."/>
            <person name="Lu G."/>
            <person name="Yang C."/>
            <person name="Chen J."/>
            <person name="Shan C."/>
            <person name="Zhang L."/>
            <person name="Zhou Y."/>
            <person name="Wang L."/>
            <person name="Guo W."/>
            <person name="Bai Y."/>
            <person name="Ruan J."/>
            <person name="Shangguan X."/>
            <person name="Mao Y."/>
            <person name="Jiang J."/>
            <person name="Zhu Y."/>
            <person name="Lei J."/>
            <person name="Kang H."/>
            <person name="Chen S."/>
            <person name="He X."/>
            <person name="Wang R."/>
            <person name="Wang Y."/>
            <person name="Chen J."/>
            <person name="Wang L."/>
            <person name="Yu S."/>
            <person name="Wang B."/>
            <person name="Wei J."/>
            <person name="Song S."/>
            <person name="Lu X."/>
            <person name="Gao Z."/>
            <person name="Gu W."/>
            <person name="Deng X."/>
            <person name="Ma D."/>
            <person name="Wang S."/>
            <person name="Liang W."/>
            <person name="Fang L."/>
            <person name="Cai C."/>
            <person name="Zhu X."/>
            <person name="Zhou B."/>
            <person name="Zhang Y."/>
            <person name="Chen Z."/>
            <person name="Xu S."/>
            <person name="Zhu R."/>
            <person name="Wang S."/>
            <person name="Zhang T."/>
            <person name="Zhao G."/>
        </authorList>
    </citation>
    <scope>NUCLEOTIDE SEQUENCE [LARGE SCALE GENOMIC DNA]</scope>
    <source>
        <strain evidence="3">cv. Xinhai21</strain>
        <tissue evidence="2">Leaf</tissue>
    </source>
</reference>
<protein>
    <submittedName>
        <fullName evidence="2">Uncharacterized protein</fullName>
    </submittedName>
</protein>
<sequence>MKNMLNTSFVSVVLPNKSCKHTKWHRKEKGSTLRCFGSRKHQKEWKEYQLWTEGEWAEKKFREYLSKIMKNVSLDEMKTQRIRRERPEQDYRKQSYQKYRSTPATNTDEETKGKKEGG</sequence>
<dbReference type="EMBL" id="KZ667173">
    <property type="protein sequence ID" value="PPR91960.1"/>
    <property type="molecule type" value="Genomic_DNA"/>
</dbReference>
<dbReference type="AlphaFoldDB" id="A0A2P5WLJ8"/>
<feature type="compositionally biased region" description="Polar residues" evidence="1">
    <location>
        <begin position="94"/>
        <end position="106"/>
    </location>
</feature>
<feature type="compositionally biased region" description="Basic and acidic residues" evidence="1">
    <location>
        <begin position="109"/>
        <end position="118"/>
    </location>
</feature>
<proteinExistence type="predicted"/>
<evidence type="ECO:0000313" key="2">
    <source>
        <dbReference type="EMBL" id="PPR91960.1"/>
    </source>
</evidence>
<accession>A0A2P5WLJ8</accession>
<name>A0A2P5WLJ8_GOSBA</name>
<organism evidence="2 3">
    <name type="scientific">Gossypium barbadense</name>
    <name type="common">Sea Island cotton</name>
    <name type="synonym">Hibiscus barbadensis</name>
    <dbReference type="NCBI Taxonomy" id="3634"/>
    <lineage>
        <taxon>Eukaryota</taxon>
        <taxon>Viridiplantae</taxon>
        <taxon>Streptophyta</taxon>
        <taxon>Embryophyta</taxon>
        <taxon>Tracheophyta</taxon>
        <taxon>Spermatophyta</taxon>
        <taxon>Magnoliopsida</taxon>
        <taxon>eudicotyledons</taxon>
        <taxon>Gunneridae</taxon>
        <taxon>Pentapetalae</taxon>
        <taxon>rosids</taxon>
        <taxon>malvids</taxon>
        <taxon>Malvales</taxon>
        <taxon>Malvaceae</taxon>
        <taxon>Malvoideae</taxon>
        <taxon>Gossypium</taxon>
    </lineage>
</organism>